<dbReference type="EMBL" id="QJJM01000004">
    <property type="protein sequence ID" value="PXW77607.1"/>
    <property type="molecule type" value="Genomic_DNA"/>
</dbReference>
<dbReference type="RefSeq" id="WP_110298105.1">
    <property type="nucleotide sequence ID" value="NZ_QJJM01000004.1"/>
</dbReference>
<feature type="compositionally biased region" description="Low complexity" evidence="1">
    <location>
        <begin position="250"/>
        <end position="265"/>
    </location>
</feature>
<sequence>MVDDPIWQALAAMRIEPEGAALGFTRRLARENGWSRSHAEAVFHEYRRFLYLAATGSGEVTPSDQVDQAWHLHLTYTRHYWEELCARIIGRPLHHGPTAGGASEGRKYRALYAETLRRYRETFGQEPPCDIWPPSDLRFGTRYQWVDTRRHFLLPRRMVSIAGMAGGAALLAACTALVARTSGPASDIASGSGWNAFLQSDYGIPLLIVAIFALLILVGMLLARRRASAGSGAGSRAVARRRRRDDSSRDSSGGSFDSWSSAGGNTAAAGGAAFAAGGDFGGGGADASWDDGAGGSDSGGDSGCSSGCGGCGGD</sequence>
<feature type="region of interest" description="Disordered" evidence="1">
    <location>
        <begin position="286"/>
        <end position="314"/>
    </location>
</feature>
<gene>
    <name evidence="3" type="ORF">C7451_104102</name>
</gene>
<organism evidence="3 4">
    <name type="scientific">Blastomonas natatoria</name>
    <dbReference type="NCBI Taxonomy" id="34015"/>
    <lineage>
        <taxon>Bacteria</taxon>
        <taxon>Pseudomonadati</taxon>
        <taxon>Pseudomonadota</taxon>
        <taxon>Alphaproteobacteria</taxon>
        <taxon>Sphingomonadales</taxon>
        <taxon>Sphingomonadaceae</taxon>
        <taxon>Blastomonas</taxon>
    </lineage>
</organism>
<evidence type="ECO:0000256" key="2">
    <source>
        <dbReference type="SAM" id="Phobius"/>
    </source>
</evidence>
<evidence type="ECO:0000256" key="1">
    <source>
        <dbReference type="SAM" id="MobiDB-lite"/>
    </source>
</evidence>
<dbReference type="AlphaFoldDB" id="A0A2V3V7F2"/>
<keyword evidence="2" id="KW-0812">Transmembrane</keyword>
<feature type="region of interest" description="Disordered" evidence="1">
    <location>
        <begin position="233"/>
        <end position="265"/>
    </location>
</feature>
<keyword evidence="2" id="KW-1133">Transmembrane helix</keyword>
<evidence type="ECO:0000313" key="4">
    <source>
        <dbReference type="Proteomes" id="UP000248014"/>
    </source>
</evidence>
<reference evidence="3 4" key="1">
    <citation type="submission" date="2018-05" db="EMBL/GenBank/DDBJ databases">
        <title>Genomic Encyclopedia of Type Strains, Phase IV (KMG-IV): sequencing the most valuable type-strain genomes for metagenomic binning, comparative biology and taxonomic classification.</title>
        <authorList>
            <person name="Goeker M."/>
        </authorList>
    </citation>
    <scope>NUCLEOTIDE SEQUENCE [LARGE SCALE GENOMIC DNA]</scope>
    <source>
        <strain evidence="3 4">DSM 3183</strain>
    </source>
</reference>
<name>A0A2V3V7F2_9SPHN</name>
<feature type="transmembrane region" description="Helical" evidence="2">
    <location>
        <begin position="202"/>
        <end position="223"/>
    </location>
</feature>
<feature type="compositionally biased region" description="Gly residues" evidence="1">
    <location>
        <begin position="292"/>
        <end position="314"/>
    </location>
</feature>
<dbReference type="Proteomes" id="UP000248014">
    <property type="component" value="Unassembled WGS sequence"/>
</dbReference>
<proteinExistence type="predicted"/>
<dbReference type="OrthoDB" id="196672at2"/>
<protein>
    <recommendedName>
        <fullName evidence="5">TIGR04222 domain-containing membrane protein</fullName>
    </recommendedName>
</protein>
<accession>A0A2V3V7F2</accession>
<keyword evidence="4" id="KW-1185">Reference proteome</keyword>
<keyword evidence="2" id="KW-0472">Membrane</keyword>
<feature type="transmembrane region" description="Helical" evidence="2">
    <location>
        <begin position="159"/>
        <end position="182"/>
    </location>
</feature>
<evidence type="ECO:0008006" key="5">
    <source>
        <dbReference type="Google" id="ProtNLM"/>
    </source>
</evidence>
<comment type="caution">
    <text evidence="3">The sequence shown here is derived from an EMBL/GenBank/DDBJ whole genome shotgun (WGS) entry which is preliminary data.</text>
</comment>
<evidence type="ECO:0000313" key="3">
    <source>
        <dbReference type="EMBL" id="PXW77607.1"/>
    </source>
</evidence>